<feature type="transmembrane region" description="Helical" evidence="7">
    <location>
        <begin position="12"/>
        <end position="30"/>
    </location>
</feature>
<dbReference type="GO" id="GO:0015141">
    <property type="term" value="F:succinate transmembrane transporter activity"/>
    <property type="evidence" value="ECO:0007669"/>
    <property type="project" value="TreeGrafter"/>
</dbReference>
<reference evidence="8" key="2">
    <citation type="submission" date="2020-09" db="EMBL/GenBank/DDBJ databases">
        <authorList>
            <person name="Sun Q."/>
            <person name="Ohkuma M."/>
        </authorList>
    </citation>
    <scope>NUCLEOTIDE SEQUENCE</scope>
    <source>
        <strain evidence="8">JCM 30078</strain>
    </source>
</reference>
<dbReference type="GO" id="GO:0005886">
    <property type="term" value="C:plasma membrane"/>
    <property type="evidence" value="ECO:0007669"/>
    <property type="project" value="TreeGrafter"/>
</dbReference>
<feature type="transmembrane region" description="Helical" evidence="7">
    <location>
        <begin position="302"/>
        <end position="321"/>
    </location>
</feature>
<keyword evidence="6 7" id="KW-0472">Membrane</keyword>
<evidence type="ECO:0000256" key="5">
    <source>
        <dbReference type="ARBA" id="ARBA00022989"/>
    </source>
</evidence>
<keyword evidence="9" id="KW-1185">Reference proteome</keyword>
<comment type="caution">
    <text evidence="8">The sequence shown here is derived from an EMBL/GenBank/DDBJ whole genome shotgun (WGS) entry which is preliminary data.</text>
</comment>
<organism evidence="8 9">
    <name type="scientific">Pseudomonas matsuisoli</name>
    <dbReference type="NCBI Taxonomy" id="1515666"/>
    <lineage>
        <taxon>Bacteria</taxon>
        <taxon>Pseudomonadati</taxon>
        <taxon>Pseudomonadota</taxon>
        <taxon>Gammaproteobacteria</taxon>
        <taxon>Pseudomonadales</taxon>
        <taxon>Pseudomonadaceae</taxon>
        <taxon>Pseudomonas</taxon>
    </lineage>
</organism>
<dbReference type="InterPro" id="IPR001991">
    <property type="entry name" value="Na-dicarboxylate_symporter"/>
</dbReference>
<dbReference type="AlphaFoldDB" id="A0A917PXR6"/>
<dbReference type="Gene3D" id="1.10.3860.10">
    <property type="entry name" value="Sodium:dicarboxylate symporter"/>
    <property type="match status" value="1"/>
</dbReference>
<protein>
    <submittedName>
        <fullName evidence="8">C4-dicarboxylate transport protein</fullName>
    </submittedName>
</protein>
<dbReference type="GO" id="GO:0015138">
    <property type="term" value="F:fumarate transmembrane transporter activity"/>
    <property type="evidence" value="ECO:0007669"/>
    <property type="project" value="TreeGrafter"/>
</dbReference>
<keyword evidence="4 7" id="KW-0812">Transmembrane</keyword>
<evidence type="ECO:0000313" key="8">
    <source>
        <dbReference type="EMBL" id="GGJ98024.1"/>
    </source>
</evidence>
<keyword evidence="3" id="KW-1003">Cell membrane</keyword>
<proteinExistence type="predicted"/>
<dbReference type="PANTHER" id="PTHR42865">
    <property type="entry name" value="PROTON/GLUTAMATE-ASPARTATE SYMPORTER"/>
    <property type="match status" value="1"/>
</dbReference>
<keyword evidence="2" id="KW-0813">Transport</keyword>
<evidence type="ECO:0000313" key="9">
    <source>
        <dbReference type="Proteomes" id="UP000635983"/>
    </source>
</evidence>
<accession>A0A917PXR6</accession>
<feature type="transmembrane region" description="Helical" evidence="7">
    <location>
        <begin position="219"/>
        <end position="243"/>
    </location>
</feature>
<dbReference type="EMBL" id="BMPO01000005">
    <property type="protein sequence ID" value="GGJ98024.1"/>
    <property type="molecule type" value="Genomic_DNA"/>
</dbReference>
<dbReference type="Proteomes" id="UP000635983">
    <property type="component" value="Unassembled WGS sequence"/>
</dbReference>
<feature type="transmembrane region" description="Helical" evidence="7">
    <location>
        <begin position="333"/>
        <end position="352"/>
    </location>
</feature>
<evidence type="ECO:0000256" key="6">
    <source>
        <dbReference type="ARBA" id="ARBA00023136"/>
    </source>
</evidence>
<dbReference type="RefSeq" id="WP_188983564.1">
    <property type="nucleotide sequence ID" value="NZ_BMPO01000005.1"/>
</dbReference>
<dbReference type="GO" id="GO:0070778">
    <property type="term" value="P:L-aspartate transmembrane transport"/>
    <property type="evidence" value="ECO:0007669"/>
    <property type="project" value="TreeGrafter"/>
</dbReference>
<feature type="transmembrane region" description="Helical" evidence="7">
    <location>
        <begin position="81"/>
        <end position="100"/>
    </location>
</feature>
<reference evidence="8" key="1">
    <citation type="journal article" date="2014" name="Int. J. Syst. Evol. Microbiol.">
        <title>Complete genome sequence of Corynebacterium casei LMG S-19264T (=DSM 44701T), isolated from a smear-ripened cheese.</title>
        <authorList>
            <consortium name="US DOE Joint Genome Institute (JGI-PGF)"/>
            <person name="Walter F."/>
            <person name="Albersmeier A."/>
            <person name="Kalinowski J."/>
            <person name="Ruckert C."/>
        </authorList>
    </citation>
    <scope>NUCLEOTIDE SEQUENCE</scope>
    <source>
        <strain evidence="8">JCM 30078</strain>
    </source>
</reference>
<dbReference type="InterPro" id="IPR036458">
    <property type="entry name" value="Na:dicarbo_symporter_sf"/>
</dbReference>
<dbReference type="PRINTS" id="PR00173">
    <property type="entry name" value="EDTRNSPORT"/>
</dbReference>
<dbReference type="PANTHER" id="PTHR42865:SF1">
    <property type="entry name" value="AEROBIC C4-DICARBOXYLATE TRANSPORT PROTEIN"/>
    <property type="match status" value="1"/>
</dbReference>
<comment type="subcellular location">
    <subcellularLocation>
        <location evidence="1">Membrane</location>
        <topology evidence="1">Multi-pass membrane protein</topology>
    </subcellularLocation>
</comment>
<evidence type="ECO:0000256" key="1">
    <source>
        <dbReference type="ARBA" id="ARBA00004141"/>
    </source>
</evidence>
<evidence type="ECO:0000256" key="2">
    <source>
        <dbReference type="ARBA" id="ARBA00022448"/>
    </source>
</evidence>
<evidence type="ECO:0000256" key="3">
    <source>
        <dbReference type="ARBA" id="ARBA00022519"/>
    </source>
</evidence>
<dbReference type="GO" id="GO:0015366">
    <property type="term" value="F:malate:proton symporter activity"/>
    <property type="evidence" value="ECO:0007669"/>
    <property type="project" value="TreeGrafter"/>
</dbReference>
<evidence type="ECO:0000256" key="7">
    <source>
        <dbReference type="SAM" id="Phobius"/>
    </source>
</evidence>
<keyword evidence="5 7" id="KW-1133">Transmembrane helix</keyword>
<gene>
    <name evidence="8" type="primary">dctA</name>
    <name evidence="8" type="ORF">GCM10009304_24920</name>
</gene>
<feature type="transmembrane region" description="Helical" evidence="7">
    <location>
        <begin position="154"/>
        <end position="172"/>
    </location>
</feature>
<sequence>MLQACFKLARTSWVQLLCAALAGALFGLIWPQEALMAKALADAFIRAIGWLVPVILFVLVTSGVAGLGGRTGSRRLALHTACYFQSMCVLALLFGVGITWCLQPGLASSLPVEEGAHGATLLQRAADVRDAAGSGSSMAATFTSLMGALLNSRILQVLMLALIAGWTLTRLGERATACRAVLEEAQRWSLRMLSWLLRLAPIAAFGAVAYTVARYGAGAAIPLLKFLLVMYVGCLAFIGVAMAGVARLCGVSLYRLIVYVKEELTLVAATGSSVAALPSLIVKLEKLGCAREVVRVVLTTGYTFNLAGSSLYLGAALMFLLQLQHVSLDAGQVGVMLIVTLLMSLGTTSVAGSSFFTLAATISVLQAVPVESMGILLGVERLLKCRSLTNVLGNCLACLAIARWQRALDERALRGGQVLR</sequence>
<dbReference type="Pfam" id="PF00375">
    <property type="entry name" value="SDF"/>
    <property type="match status" value="1"/>
</dbReference>
<dbReference type="SUPFAM" id="SSF118215">
    <property type="entry name" value="Proton glutamate symport protein"/>
    <property type="match status" value="1"/>
</dbReference>
<feature type="transmembrane region" description="Helical" evidence="7">
    <location>
        <begin position="50"/>
        <end position="69"/>
    </location>
</feature>
<keyword evidence="3" id="KW-0997">Cell inner membrane</keyword>
<feature type="transmembrane region" description="Helical" evidence="7">
    <location>
        <begin position="193"/>
        <end position="213"/>
    </location>
</feature>
<evidence type="ECO:0000256" key="4">
    <source>
        <dbReference type="ARBA" id="ARBA00022692"/>
    </source>
</evidence>
<name>A0A917PXR6_9PSED</name>